<reference evidence="1" key="2">
    <citation type="journal article" date="2022" name="Microbiol. Resour. Announc.">
        <title>Metagenome Sequencing to Explore Phylogenomics of Terrestrial Cyanobacteria.</title>
        <authorList>
            <person name="Ward R.D."/>
            <person name="Stajich J.E."/>
            <person name="Johansen J.R."/>
            <person name="Huntemann M."/>
            <person name="Clum A."/>
            <person name="Foster B."/>
            <person name="Foster B."/>
            <person name="Roux S."/>
            <person name="Palaniappan K."/>
            <person name="Varghese N."/>
            <person name="Mukherjee S."/>
            <person name="Reddy T.B.K."/>
            <person name="Daum C."/>
            <person name="Copeland A."/>
            <person name="Chen I.A."/>
            <person name="Ivanova N.N."/>
            <person name="Kyrpides N.C."/>
            <person name="Shapiro N."/>
            <person name="Eloe-Fadrosh E.A."/>
            <person name="Pietrasiak N."/>
        </authorList>
    </citation>
    <scope>NUCLEOTIDE SEQUENCE</scope>
    <source>
        <strain evidence="1">CPER-KK1</strain>
    </source>
</reference>
<organism evidence="1 2">
    <name type="scientific">Symplocastrum torsivum CPER-KK1</name>
    <dbReference type="NCBI Taxonomy" id="450513"/>
    <lineage>
        <taxon>Bacteria</taxon>
        <taxon>Bacillati</taxon>
        <taxon>Cyanobacteriota</taxon>
        <taxon>Cyanophyceae</taxon>
        <taxon>Oscillatoriophycideae</taxon>
        <taxon>Oscillatoriales</taxon>
        <taxon>Microcoleaceae</taxon>
        <taxon>Symplocastrum</taxon>
    </lineage>
</organism>
<gene>
    <name evidence="1" type="ORF">KME25_00450</name>
</gene>
<protein>
    <submittedName>
        <fullName evidence="1">Uncharacterized protein</fullName>
    </submittedName>
</protein>
<evidence type="ECO:0000313" key="2">
    <source>
        <dbReference type="Proteomes" id="UP000753908"/>
    </source>
</evidence>
<accession>A0A951U7N8</accession>
<evidence type="ECO:0000313" key="1">
    <source>
        <dbReference type="EMBL" id="MBW4542910.1"/>
    </source>
</evidence>
<sequence>MVFPQSAKADFVFVAANSIRPILDIQPKPEKQNHWESQLLAGLVVRGKPKKSSPGQMAFPWAQWETPDSDVQQVAEKFVFANCYNPQVAGVMMQQECQCQVSER</sequence>
<proteinExistence type="predicted"/>
<comment type="caution">
    <text evidence="1">The sequence shown here is derived from an EMBL/GenBank/DDBJ whole genome shotgun (WGS) entry which is preliminary data.</text>
</comment>
<dbReference type="EMBL" id="JAHHIF010000001">
    <property type="protein sequence ID" value="MBW4542910.1"/>
    <property type="molecule type" value="Genomic_DNA"/>
</dbReference>
<name>A0A951U7N8_9CYAN</name>
<reference evidence="1" key="1">
    <citation type="submission" date="2021-05" db="EMBL/GenBank/DDBJ databases">
        <authorList>
            <person name="Pietrasiak N."/>
            <person name="Ward R."/>
            <person name="Stajich J.E."/>
            <person name="Kurbessoian T."/>
        </authorList>
    </citation>
    <scope>NUCLEOTIDE SEQUENCE</scope>
    <source>
        <strain evidence="1">CPER-KK1</strain>
    </source>
</reference>
<dbReference type="AlphaFoldDB" id="A0A951U7N8"/>
<dbReference type="Proteomes" id="UP000753908">
    <property type="component" value="Unassembled WGS sequence"/>
</dbReference>